<evidence type="ECO:0000313" key="1">
    <source>
        <dbReference type="EMBL" id="RNA24365.1"/>
    </source>
</evidence>
<gene>
    <name evidence="1" type="ORF">BpHYR1_029185</name>
</gene>
<dbReference type="Proteomes" id="UP000276133">
    <property type="component" value="Unassembled WGS sequence"/>
</dbReference>
<accession>A0A3M7RM14</accession>
<protein>
    <submittedName>
        <fullName evidence="1">Uncharacterized protein</fullName>
    </submittedName>
</protein>
<proteinExistence type="predicted"/>
<name>A0A3M7RM14_BRAPC</name>
<reference evidence="1 2" key="1">
    <citation type="journal article" date="2018" name="Sci. Rep.">
        <title>Genomic signatures of local adaptation to the degree of environmental predictability in rotifers.</title>
        <authorList>
            <person name="Franch-Gras L."/>
            <person name="Hahn C."/>
            <person name="Garcia-Roger E.M."/>
            <person name="Carmona M.J."/>
            <person name="Serra M."/>
            <person name="Gomez A."/>
        </authorList>
    </citation>
    <scope>NUCLEOTIDE SEQUENCE [LARGE SCALE GENOMIC DNA]</scope>
    <source>
        <strain evidence="1">HYR1</strain>
    </source>
</reference>
<organism evidence="1 2">
    <name type="scientific">Brachionus plicatilis</name>
    <name type="common">Marine rotifer</name>
    <name type="synonym">Brachionus muelleri</name>
    <dbReference type="NCBI Taxonomy" id="10195"/>
    <lineage>
        <taxon>Eukaryota</taxon>
        <taxon>Metazoa</taxon>
        <taxon>Spiralia</taxon>
        <taxon>Gnathifera</taxon>
        <taxon>Rotifera</taxon>
        <taxon>Eurotatoria</taxon>
        <taxon>Monogononta</taxon>
        <taxon>Pseudotrocha</taxon>
        <taxon>Ploima</taxon>
        <taxon>Brachionidae</taxon>
        <taxon>Brachionus</taxon>
    </lineage>
</organism>
<evidence type="ECO:0000313" key="2">
    <source>
        <dbReference type="Proteomes" id="UP000276133"/>
    </source>
</evidence>
<sequence length="64" mass="7815">MSEAKDRFNFFYQNENKKFSVNEALKEQWGFKKPYKKNQANYHEPTDLSIIQIDLELNRIFKKI</sequence>
<keyword evidence="2" id="KW-1185">Reference proteome</keyword>
<dbReference type="EMBL" id="REGN01003137">
    <property type="protein sequence ID" value="RNA24365.1"/>
    <property type="molecule type" value="Genomic_DNA"/>
</dbReference>
<comment type="caution">
    <text evidence="1">The sequence shown here is derived from an EMBL/GenBank/DDBJ whole genome shotgun (WGS) entry which is preliminary data.</text>
</comment>
<dbReference type="AlphaFoldDB" id="A0A3M7RM14"/>